<dbReference type="Pfam" id="PF00356">
    <property type="entry name" value="LacI"/>
    <property type="match status" value="1"/>
</dbReference>
<dbReference type="CDD" id="cd01392">
    <property type="entry name" value="HTH_LacI"/>
    <property type="match status" value="1"/>
</dbReference>
<evidence type="ECO:0000256" key="3">
    <source>
        <dbReference type="ARBA" id="ARBA00023163"/>
    </source>
</evidence>
<proteinExistence type="predicted"/>
<feature type="domain" description="HTH lacI-type" evidence="4">
    <location>
        <begin position="1"/>
        <end position="55"/>
    </location>
</feature>
<protein>
    <submittedName>
        <fullName evidence="5">LacI family DNA-binding transcriptional regulator</fullName>
    </submittedName>
</protein>
<dbReference type="PROSITE" id="PS50932">
    <property type="entry name" value="HTH_LACI_2"/>
    <property type="match status" value="1"/>
</dbReference>
<name>A0A7G5XKE9_9BACT</name>
<dbReference type="SMART" id="SM00354">
    <property type="entry name" value="HTH_LACI"/>
    <property type="match status" value="1"/>
</dbReference>
<evidence type="ECO:0000256" key="1">
    <source>
        <dbReference type="ARBA" id="ARBA00023015"/>
    </source>
</evidence>
<dbReference type="Pfam" id="PF00532">
    <property type="entry name" value="Peripla_BP_1"/>
    <property type="match status" value="1"/>
</dbReference>
<dbReference type="Gene3D" id="3.40.50.2300">
    <property type="match status" value="2"/>
</dbReference>
<keyword evidence="6" id="KW-1185">Reference proteome</keyword>
<dbReference type="InterPro" id="IPR028082">
    <property type="entry name" value="Peripla_BP_I"/>
</dbReference>
<dbReference type="PANTHER" id="PTHR30146">
    <property type="entry name" value="LACI-RELATED TRANSCRIPTIONAL REPRESSOR"/>
    <property type="match status" value="1"/>
</dbReference>
<dbReference type="AlphaFoldDB" id="A0A7G5XKE9"/>
<dbReference type="KEGG" id="lacs:H4075_07115"/>
<evidence type="ECO:0000256" key="2">
    <source>
        <dbReference type="ARBA" id="ARBA00023125"/>
    </source>
</evidence>
<accession>A0A7G5XKE9</accession>
<dbReference type="GO" id="GO:0003700">
    <property type="term" value="F:DNA-binding transcription factor activity"/>
    <property type="evidence" value="ECO:0007669"/>
    <property type="project" value="TreeGrafter"/>
</dbReference>
<dbReference type="SUPFAM" id="SSF47413">
    <property type="entry name" value="lambda repressor-like DNA-binding domains"/>
    <property type="match status" value="1"/>
</dbReference>
<dbReference type="InterPro" id="IPR000843">
    <property type="entry name" value="HTH_LacI"/>
</dbReference>
<dbReference type="Gene3D" id="1.10.260.40">
    <property type="entry name" value="lambda repressor-like DNA-binding domains"/>
    <property type="match status" value="1"/>
</dbReference>
<dbReference type="Proteomes" id="UP000515344">
    <property type="component" value="Chromosome"/>
</dbReference>
<organism evidence="5 6">
    <name type="scientific">Lacibacter sediminis</name>
    <dbReference type="NCBI Taxonomy" id="2760713"/>
    <lineage>
        <taxon>Bacteria</taxon>
        <taxon>Pseudomonadati</taxon>
        <taxon>Bacteroidota</taxon>
        <taxon>Chitinophagia</taxon>
        <taxon>Chitinophagales</taxon>
        <taxon>Chitinophagaceae</taxon>
        <taxon>Lacibacter</taxon>
    </lineage>
</organism>
<dbReference type="RefSeq" id="WP_182805453.1">
    <property type="nucleotide sequence ID" value="NZ_CP060007.1"/>
</dbReference>
<keyword evidence="3" id="KW-0804">Transcription</keyword>
<dbReference type="SUPFAM" id="SSF53822">
    <property type="entry name" value="Periplasmic binding protein-like I"/>
    <property type="match status" value="1"/>
</dbReference>
<sequence length="339" mass="38018">MTLKHLANELNLSFSTVSKALRDSHEISEGTKKIVLAKAKELNYQVNPFASGLRKQKSRTIAVIIPEVVNDFFGPVINGIESIAQEKGYHVLIYLTHEDVKREVAIAKMIQNGRVDGVMISLSSKTNDTAHLEELNDKEIPLVFFDRIAEHINVPKVITDDYASGALATQHLIDNGCKRIAFLTISQSLSISNKRMSGYMESLRKNNVETDTGMVLNCDGNDHTDYQLIKELLQRNDRPDGIFASIESLAIATYEVCEELNLKIPQDVKVICFSNLKTAKLLNPSMTTITQPAFEIGREAADILFKLVEKKGHHFLQERTVINSKLVERNSTKQNYSSK</sequence>
<keyword evidence="1" id="KW-0805">Transcription regulation</keyword>
<evidence type="ECO:0000313" key="6">
    <source>
        <dbReference type="Proteomes" id="UP000515344"/>
    </source>
</evidence>
<dbReference type="GO" id="GO:0000976">
    <property type="term" value="F:transcription cis-regulatory region binding"/>
    <property type="evidence" value="ECO:0007669"/>
    <property type="project" value="TreeGrafter"/>
</dbReference>
<dbReference type="CDD" id="cd06267">
    <property type="entry name" value="PBP1_LacI_sugar_binding-like"/>
    <property type="match status" value="1"/>
</dbReference>
<dbReference type="EMBL" id="CP060007">
    <property type="protein sequence ID" value="QNA45952.1"/>
    <property type="molecule type" value="Genomic_DNA"/>
</dbReference>
<evidence type="ECO:0000313" key="5">
    <source>
        <dbReference type="EMBL" id="QNA45952.1"/>
    </source>
</evidence>
<keyword evidence="2 5" id="KW-0238">DNA-binding</keyword>
<dbReference type="InterPro" id="IPR010982">
    <property type="entry name" value="Lambda_DNA-bd_dom_sf"/>
</dbReference>
<evidence type="ECO:0000259" key="4">
    <source>
        <dbReference type="PROSITE" id="PS50932"/>
    </source>
</evidence>
<dbReference type="PANTHER" id="PTHR30146:SF109">
    <property type="entry name" value="HTH-TYPE TRANSCRIPTIONAL REGULATOR GALS"/>
    <property type="match status" value="1"/>
</dbReference>
<reference evidence="6" key="1">
    <citation type="submission" date="2020-08" db="EMBL/GenBank/DDBJ databases">
        <title>Lacibacter sp. S13-6-6 genome sequencing.</title>
        <authorList>
            <person name="Jin L."/>
        </authorList>
    </citation>
    <scope>NUCLEOTIDE SEQUENCE [LARGE SCALE GENOMIC DNA]</scope>
    <source>
        <strain evidence="6">S13-6-6</strain>
    </source>
</reference>
<dbReference type="InterPro" id="IPR001761">
    <property type="entry name" value="Peripla_BP/Lac1_sug-bd_dom"/>
</dbReference>
<gene>
    <name evidence="5" type="ORF">H4075_07115</name>
</gene>